<dbReference type="InterPro" id="IPR043502">
    <property type="entry name" value="DNA/RNA_pol_sf"/>
</dbReference>
<feature type="domain" description="Reverse transcriptase" evidence="1">
    <location>
        <begin position="1"/>
        <end position="216"/>
    </location>
</feature>
<dbReference type="CDD" id="cd01650">
    <property type="entry name" value="RT_nLTR_like"/>
    <property type="match status" value="1"/>
</dbReference>
<evidence type="ECO:0000313" key="2">
    <source>
        <dbReference type="EMBL" id="KAJ9543814.1"/>
    </source>
</evidence>
<dbReference type="Proteomes" id="UP001172457">
    <property type="component" value="Chromosome 6"/>
</dbReference>
<protein>
    <recommendedName>
        <fullName evidence="1">Reverse transcriptase domain-containing protein</fullName>
    </recommendedName>
</protein>
<evidence type="ECO:0000259" key="1">
    <source>
        <dbReference type="PROSITE" id="PS50878"/>
    </source>
</evidence>
<dbReference type="SUPFAM" id="SSF56672">
    <property type="entry name" value="DNA/RNA polymerases"/>
    <property type="match status" value="1"/>
</dbReference>
<accession>A0AA38WB59</accession>
<dbReference type="AlphaFoldDB" id="A0AA38WB59"/>
<keyword evidence="3" id="KW-1185">Reference proteome</keyword>
<dbReference type="EMBL" id="JARYMX010000006">
    <property type="protein sequence ID" value="KAJ9543814.1"/>
    <property type="molecule type" value="Genomic_DNA"/>
</dbReference>
<name>A0AA38WB59_9ASTR</name>
<gene>
    <name evidence="2" type="ORF">OSB04_023521</name>
</gene>
<evidence type="ECO:0000313" key="3">
    <source>
        <dbReference type="Proteomes" id="UP001172457"/>
    </source>
</evidence>
<reference evidence="2" key="1">
    <citation type="submission" date="2023-03" db="EMBL/GenBank/DDBJ databases">
        <title>Chromosome-scale reference genome and RAD-based genetic map of yellow starthistle (Centaurea solstitialis) reveal putative structural variation and QTLs associated with invader traits.</title>
        <authorList>
            <person name="Reatini B."/>
            <person name="Cang F.A."/>
            <person name="Jiang Q."/>
            <person name="Mckibben M.T.W."/>
            <person name="Barker M.S."/>
            <person name="Rieseberg L.H."/>
            <person name="Dlugosch K.M."/>
        </authorList>
    </citation>
    <scope>NUCLEOTIDE SEQUENCE</scope>
    <source>
        <strain evidence="2">CAN-66</strain>
        <tissue evidence="2">Leaf</tissue>
    </source>
</reference>
<dbReference type="Pfam" id="PF00078">
    <property type="entry name" value="RVT_1"/>
    <property type="match status" value="1"/>
</dbReference>
<dbReference type="PROSITE" id="PS50878">
    <property type="entry name" value="RT_POL"/>
    <property type="match status" value="1"/>
</dbReference>
<comment type="caution">
    <text evidence="2">The sequence shown here is derived from an EMBL/GenBank/DDBJ whole genome shotgun (WGS) entry which is preliminary data.</text>
</comment>
<organism evidence="2 3">
    <name type="scientific">Centaurea solstitialis</name>
    <name type="common">yellow star-thistle</name>
    <dbReference type="NCBI Taxonomy" id="347529"/>
    <lineage>
        <taxon>Eukaryota</taxon>
        <taxon>Viridiplantae</taxon>
        <taxon>Streptophyta</taxon>
        <taxon>Embryophyta</taxon>
        <taxon>Tracheophyta</taxon>
        <taxon>Spermatophyta</taxon>
        <taxon>Magnoliopsida</taxon>
        <taxon>eudicotyledons</taxon>
        <taxon>Gunneridae</taxon>
        <taxon>Pentapetalae</taxon>
        <taxon>asterids</taxon>
        <taxon>campanulids</taxon>
        <taxon>Asterales</taxon>
        <taxon>Asteraceae</taxon>
        <taxon>Carduoideae</taxon>
        <taxon>Cardueae</taxon>
        <taxon>Centaureinae</taxon>
        <taxon>Centaurea</taxon>
    </lineage>
</organism>
<dbReference type="PANTHER" id="PTHR33116">
    <property type="entry name" value="REVERSE TRANSCRIPTASE ZINC-BINDING DOMAIN-CONTAINING PROTEIN-RELATED-RELATED"/>
    <property type="match status" value="1"/>
</dbReference>
<dbReference type="InterPro" id="IPR000477">
    <property type="entry name" value="RT_dom"/>
</dbReference>
<dbReference type="PANTHER" id="PTHR33116:SF77">
    <property type="entry name" value="RNA-DIRECTED DNA POLYMERASE"/>
    <property type="match status" value="1"/>
</dbReference>
<sequence>MFKLISINQSAFIKGRQIVDGILIANEITNFAKKKGLNLMMFKVDFEKAFDSVNWGFFNLNHEWCDWIYRCISSASVSILVNGSPSDEFSMSRGLRQGDPLSPFLFLIVGEALQVLTLEACEKGLYKGIKLASSNRNLSLIQYADDALFFGKWSKRNVSNLLKMLNCFKEVSGLKINFSKSRIFGIGIRQDEVSKVASIFNCQADSLPFIYLGLPVGNNMNKSSAWEAVIEKFNRRLNLWKARTLSIGGRTTLIKSVLTSLPLNLEGIRRRFFWGFNETKKGIYWVAWKKIMARKEDGGLNIQSLKFMNLALLAKWHWRFLDNGEALWKEVILEIYGSDPLTRPIHMGSSAWNAILEVNDTIEKMGVGLQSAFHKSIANGSLSTFWDVKVTAAGPKIRDMFPRLFAQETNKDVPFKDRWILRESSWIGKWEWRSVIRGKTLTELRDLEKLLENMNLKESGEDSWSWKMDSQGVFTVNKLSKLLHKRIAPPEICDFANFWNPLVPLKVSLFTWPAVVTLTSVDCCLCGLEPEDIDHCCFRCSKIDALWRKVWGWCDMSEPRTDSLSSFKIRILHGDFQRVRSVTIRAVLMITVWLIWWWRNRILHSPQEERGKLQQEDLFPVVQRMANLWITNRKPTLKGIWQHWSSFPSDLD</sequence>
<proteinExistence type="predicted"/>